<name>A0A1Y2EQZ0_9BASI</name>
<dbReference type="PANTHER" id="PTHR45648:SF85">
    <property type="entry name" value="A, PUTATIVE (AFU_ORTHOLOGUE AFUA_2G10760)-RELATED"/>
    <property type="match status" value="1"/>
</dbReference>
<comment type="caution">
    <text evidence="3">The sequence shown here is derived from an EMBL/GenBank/DDBJ whole genome shotgun (WGS) entry which is preliminary data.</text>
</comment>
<dbReference type="PANTHER" id="PTHR45648">
    <property type="entry name" value="GDSL LIPASE/ACYLHYDROLASE FAMILY PROTEIN (AFU_ORTHOLOGUE AFUA_4G14700)"/>
    <property type="match status" value="1"/>
</dbReference>
<keyword evidence="2" id="KW-0732">Signal</keyword>
<dbReference type="Pfam" id="PF00657">
    <property type="entry name" value="Lipase_GDSL"/>
    <property type="match status" value="1"/>
</dbReference>
<dbReference type="SUPFAM" id="SSF52266">
    <property type="entry name" value="SGNH hydrolase"/>
    <property type="match status" value="1"/>
</dbReference>
<dbReference type="InterPro" id="IPR051058">
    <property type="entry name" value="GDSL_Est/Lipase"/>
</dbReference>
<sequence>MLSLAARLPLPLLGLLLPSLAAAAVDSSVGSASSPLLLGNIKTLFAFGDSYTANGYNPGRGFDPEIDQDIHTTSGGDNWAQYLAAAADVEKSFYDFAISGSTIEPIHLNNDPRPNPSLVNETDTFINYFYDKHEVAWDPETTLFMVASGINDIANSVLYSLDYESSVEKLVDIYTEQISRLYTRGARHFLFVTVPPFDRTPLGLDGSHHDEFVSWGHIWNFRMRSMIKSYSDTFPEMEARIWDMNECLTEIIDNAKSLGFADSTSSCWPYAVIRGYEPEADRPDCAHPLAEYVWKDAAHPTWAAHKLMGDSVIALLKNEAQGEVHGKEKRTKRWFR</sequence>
<organism evidence="3 4">
    <name type="scientific">Leucosporidium creatinivorum</name>
    <dbReference type="NCBI Taxonomy" id="106004"/>
    <lineage>
        <taxon>Eukaryota</taxon>
        <taxon>Fungi</taxon>
        <taxon>Dikarya</taxon>
        <taxon>Basidiomycota</taxon>
        <taxon>Pucciniomycotina</taxon>
        <taxon>Microbotryomycetes</taxon>
        <taxon>Leucosporidiales</taxon>
        <taxon>Leucosporidium</taxon>
    </lineage>
</organism>
<dbReference type="GO" id="GO:0016788">
    <property type="term" value="F:hydrolase activity, acting on ester bonds"/>
    <property type="evidence" value="ECO:0007669"/>
    <property type="project" value="InterPro"/>
</dbReference>
<reference evidence="3 4" key="1">
    <citation type="submission" date="2016-07" db="EMBL/GenBank/DDBJ databases">
        <title>Pervasive Adenine N6-methylation of Active Genes in Fungi.</title>
        <authorList>
            <consortium name="DOE Joint Genome Institute"/>
            <person name="Mondo S.J."/>
            <person name="Dannebaum R.O."/>
            <person name="Kuo R.C."/>
            <person name="Labutti K."/>
            <person name="Haridas S."/>
            <person name="Kuo A."/>
            <person name="Salamov A."/>
            <person name="Ahrendt S.R."/>
            <person name="Lipzen A."/>
            <person name="Sullivan W."/>
            <person name="Andreopoulos W.B."/>
            <person name="Clum A."/>
            <person name="Lindquist E."/>
            <person name="Daum C."/>
            <person name="Ramamoorthy G.K."/>
            <person name="Gryganskyi A."/>
            <person name="Culley D."/>
            <person name="Magnuson J.K."/>
            <person name="James T.Y."/>
            <person name="O'Malley M.A."/>
            <person name="Stajich J.E."/>
            <person name="Spatafora J.W."/>
            <person name="Visel A."/>
            <person name="Grigoriev I.V."/>
        </authorList>
    </citation>
    <scope>NUCLEOTIDE SEQUENCE [LARGE SCALE GENOMIC DNA]</scope>
    <source>
        <strain evidence="3 4">62-1032</strain>
    </source>
</reference>
<evidence type="ECO:0000313" key="4">
    <source>
        <dbReference type="Proteomes" id="UP000193467"/>
    </source>
</evidence>
<protein>
    <submittedName>
        <fullName evidence="3">SGNH hydrolase-type esterase domain-containing protein</fullName>
    </submittedName>
</protein>
<evidence type="ECO:0000256" key="1">
    <source>
        <dbReference type="ARBA" id="ARBA00022801"/>
    </source>
</evidence>
<evidence type="ECO:0000313" key="3">
    <source>
        <dbReference type="EMBL" id="ORY73606.1"/>
    </source>
</evidence>
<proteinExistence type="predicted"/>
<feature type="signal peptide" evidence="2">
    <location>
        <begin position="1"/>
        <end position="23"/>
    </location>
</feature>
<dbReference type="OrthoDB" id="1600564at2759"/>
<accession>A0A1Y2EQZ0</accession>
<dbReference type="CDD" id="cd01846">
    <property type="entry name" value="fatty_acyltransferase_like"/>
    <property type="match status" value="1"/>
</dbReference>
<dbReference type="STRING" id="106004.A0A1Y2EQZ0"/>
<keyword evidence="4" id="KW-1185">Reference proteome</keyword>
<dbReference type="InterPro" id="IPR001087">
    <property type="entry name" value="GDSL"/>
</dbReference>
<keyword evidence="1 3" id="KW-0378">Hydrolase</keyword>
<evidence type="ECO:0000256" key="2">
    <source>
        <dbReference type="SAM" id="SignalP"/>
    </source>
</evidence>
<dbReference type="AlphaFoldDB" id="A0A1Y2EQZ0"/>
<feature type="chain" id="PRO_5011965772" evidence="2">
    <location>
        <begin position="24"/>
        <end position="336"/>
    </location>
</feature>
<dbReference type="InParanoid" id="A0A1Y2EQZ0"/>
<dbReference type="Gene3D" id="3.40.50.1110">
    <property type="entry name" value="SGNH hydrolase"/>
    <property type="match status" value="1"/>
</dbReference>
<gene>
    <name evidence="3" type="ORF">BCR35DRAFT_307050</name>
</gene>
<dbReference type="Proteomes" id="UP000193467">
    <property type="component" value="Unassembled WGS sequence"/>
</dbReference>
<dbReference type="EMBL" id="MCGR01000045">
    <property type="protein sequence ID" value="ORY73606.1"/>
    <property type="molecule type" value="Genomic_DNA"/>
</dbReference>
<dbReference type="InterPro" id="IPR036514">
    <property type="entry name" value="SGNH_hydro_sf"/>
</dbReference>